<sequence>MLPAFAGCLWGLCRMRAEIPGRSASPAKSLEDPAPGHFILLKDAPGVDLTTSGFFVRERTGRPVGLRPHLEAAFTELPDEAALRERARTIAHSVEVLAELGLVQSASVQVKVHRASSLFKLVRPEPFLGSIRCVSGP</sequence>
<reference evidence="1 2" key="1">
    <citation type="submission" date="2020-08" db="EMBL/GenBank/DDBJ databases">
        <title>Genomic Encyclopedia of Type Strains, Phase III (KMG-III): the genomes of soil and plant-associated and newly described type strains.</title>
        <authorList>
            <person name="Whitman W."/>
        </authorList>
    </citation>
    <scope>NUCLEOTIDE SEQUENCE [LARGE SCALE GENOMIC DNA]</scope>
    <source>
        <strain evidence="1 2">CECT 8840</strain>
    </source>
</reference>
<dbReference type="RefSeq" id="WP_221461336.1">
    <property type="nucleotide sequence ID" value="NZ_JACHJP010000006.1"/>
</dbReference>
<keyword evidence="2" id="KW-1185">Reference proteome</keyword>
<name>A0A7W7QRT8_9ACTN</name>
<accession>A0A7W7QRT8</accession>
<evidence type="ECO:0000313" key="2">
    <source>
        <dbReference type="Proteomes" id="UP000552644"/>
    </source>
</evidence>
<proteinExistence type="predicted"/>
<organism evidence="1 2">
    <name type="scientific">Streptosporangium saharense</name>
    <dbReference type="NCBI Taxonomy" id="1706840"/>
    <lineage>
        <taxon>Bacteria</taxon>
        <taxon>Bacillati</taxon>
        <taxon>Actinomycetota</taxon>
        <taxon>Actinomycetes</taxon>
        <taxon>Streptosporangiales</taxon>
        <taxon>Streptosporangiaceae</taxon>
        <taxon>Streptosporangium</taxon>
    </lineage>
</organism>
<gene>
    <name evidence="1" type="ORF">FHS44_005540</name>
</gene>
<dbReference type="AlphaFoldDB" id="A0A7W7QRT8"/>
<dbReference type="Proteomes" id="UP000552644">
    <property type="component" value="Unassembled WGS sequence"/>
</dbReference>
<comment type="caution">
    <text evidence="1">The sequence shown here is derived from an EMBL/GenBank/DDBJ whole genome shotgun (WGS) entry which is preliminary data.</text>
</comment>
<protein>
    <submittedName>
        <fullName evidence="1">Uncharacterized protein</fullName>
    </submittedName>
</protein>
<dbReference type="EMBL" id="JACHJP010000006">
    <property type="protein sequence ID" value="MBB4918413.1"/>
    <property type="molecule type" value="Genomic_DNA"/>
</dbReference>
<evidence type="ECO:0000313" key="1">
    <source>
        <dbReference type="EMBL" id="MBB4918413.1"/>
    </source>
</evidence>